<name>A0ABP0V1J6_9BRYO</name>
<proteinExistence type="predicted"/>
<evidence type="ECO:0000313" key="2">
    <source>
        <dbReference type="Proteomes" id="UP001497512"/>
    </source>
</evidence>
<evidence type="ECO:0000313" key="1">
    <source>
        <dbReference type="EMBL" id="CAK9235351.1"/>
    </source>
</evidence>
<sequence length="71" mass="8016">MSFKLMQLPCEEDSDFFGDENLQVYAGYCSDPKADRGGFMHGRGQDFDQTQILRILACLSKMLLLHNGSQP</sequence>
<accession>A0ABP0V1J6</accession>
<protein>
    <submittedName>
        <fullName evidence="1">Uncharacterized protein</fullName>
    </submittedName>
</protein>
<dbReference type="Proteomes" id="UP001497512">
    <property type="component" value="Chromosome 8"/>
</dbReference>
<keyword evidence="2" id="KW-1185">Reference proteome</keyword>
<organism evidence="1 2">
    <name type="scientific">Sphagnum troendelagicum</name>
    <dbReference type="NCBI Taxonomy" id="128251"/>
    <lineage>
        <taxon>Eukaryota</taxon>
        <taxon>Viridiplantae</taxon>
        <taxon>Streptophyta</taxon>
        <taxon>Embryophyta</taxon>
        <taxon>Bryophyta</taxon>
        <taxon>Sphagnophytina</taxon>
        <taxon>Sphagnopsida</taxon>
        <taxon>Sphagnales</taxon>
        <taxon>Sphagnaceae</taxon>
        <taxon>Sphagnum</taxon>
    </lineage>
</organism>
<dbReference type="EMBL" id="OZ019900">
    <property type="protein sequence ID" value="CAK9235351.1"/>
    <property type="molecule type" value="Genomic_DNA"/>
</dbReference>
<gene>
    <name evidence="1" type="ORF">CSSPTR1EN2_LOCUS22673</name>
</gene>
<reference evidence="1" key="1">
    <citation type="submission" date="2024-02" db="EMBL/GenBank/DDBJ databases">
        <authorList>
            <consortium name="ELIXIR-Norway"/>
            <consortium name="Elixir Norway"/>
        </authorList>
    </citation>
    <scope>NUCLEOTIDE SEQUENCE</scope>
</reference>